<evidence type="ECO:0000313" key="2">
    <source>
        <dbReference type="Proteomes" id="UP000199297"/>
    </source>
</evidence>
<protein>
    <submittedName>
        <fullName evidence="1">Uncharacterized protein</fullName>
    </submittedName>
</protein>
<reference evidence="2" key="1">
    <citation type="submission" date="2016-10" db="EMBL/GenBank/DDBJ databases">
        <authorList>
            <person name="Varghese N."/>
            <person name="Submissions S."/>
        </authorList>
    </citation>
    <scope>NUCLEOTIDE SEQUENCE [LARGE SCALE GENOMIC DNA]</scope>
    <source>
        <strain evidence="2">CGMCC 1.9127</strain>
    </source>
</reference>
<accession>A0A1H7Q1Y8</accession>
<proteinExistence type="predicted"/>
<dbReference type="RefSeq" id="WP_085284126.1">
    <property type="nucleotide sequence ID" value="NZ_FOBI01000010.1"/>
</dbReference>
<organism evidence="1 2">
    <name type="scientific">Colwellia chukchiensis</name>
    <dbReference type="NCBI Taxonomy" id="641665"/>
    <lineage>
        <taxon>Bacteria</taxon>
        <taxon>Pseudomonadati</taxon>
        <taxon>Pseudomonadota</taxon>
        <taxon>Gammaproteobacteria</taxon>
        <taxon>Alteromonadales</taxon>
        <taxon>Colwelliaceae</taxon>
        <taxon>Colwellia</taxon>
    </lineage>
</organism>
<dbReference type="STRING" id="641665.GCA_002104455_02516"/>
<name>A0A1H7Q1Y8_9GAMM</name>
<dbReference type="AlphaFoldDB" id="A0A1H7Q1Y8"/>
<gene>
    <name evidence="1" type="ORF">SAMN05216262_110116</name>
</gene>
<dbReference type="OrthoDB" id="6402841at2"/>
<sequence>MPKKRKNKQRSSRSVKPSMNNVGLLALIQLNQETDREAFRNLLDTKCRNPIFKTYLYSNPVHYSKFIRRNINSYSFDNNWQEIEVWIKQIIQFKKQINEFLELKESIEKNVLLGHFEAVLDALAIIKDRFGYSYWQVQTELSVLSFISQDSEALKRYKFLVENRNRPVEERDLDIILSNASSSRTSERNDYSFEAILEGLNNSEGKALEFLFRFDPLNFDDSDFKGIFEYLFPASIIDKYLAFCRMAMVCQAKGNFENDVVKGFLSLGSHINDYKLININRLQSGEMTLQEEDKAIIDICDTYMMGDFESVIGKCEHYLTKWPNIANAYEFYVNSLIALDRGSSFNKGSLIHKTISQLRSYIVGRGDVSFTSLTRLFQQFNHFDVMPLVKLVELKGNICHDTNLVRALYSFLDINGSTFNPFRNNLPNQKSISYVIANCKNDDVYLLDIPEYRKLKWHADKLFSENHFSDALDLYKKITDCPLHLEDEIRAKIALSMIKSGNCQSTVEYISNSYFENPKNVWKLPKELLFKEINESEDINFDSIDTVISIYLLLKDDYTEHQVISLYLNDYLMQFGIKSPSELLPSCYKQRFLLRNICDLSILEGLNIYRSNNEKILDRVNILSNLISEEGEEDKVLEELEFMIHQYTKNSCVKKLGKGKLHVDQSKVFAESKRLYASVFEELVLELDREESSPQSELSVSVTQKDQKIVRTDRKAFNLALFLMLEIRDIYTLNPMFGLDNSLNVDIRHNGIVPRLRSVFEKHDLLCRQVNGEYLDNEFIEDCFKASLTNVYYRKLQDAFKVFSKSVNDFLIRIKNSYMQIGTDDLSSIDSLFKFSFESDEVNNMLSLIKSGSTFDEIIKWNINSLDRKAEQLIEAGKVIIVNLLPTKVDSYFRELKSVSNDLRNNAYRVNEKISLAKTDLISASNEVSGWLDFVKSSGEHFDINVPILEALNFVQNLFPIVEVSIKQGTVVSNIYDGRHLKSFIRVFIMLFENSVSRRKFKQKCELVIGWEEQNESSTLTVSSLSKNIDLAKVQEINNTVNDINYLDKASRDKNSGFYKIKKIFEQDLNAQNRIELCADGDSFRVKIEFVNKNILKKESD</sequence>
<dbReference type="EMBL" id="FOBI01000010">
    <property type="protein sequence ID" value="SEL41846.1"/>
    <property type="molecule type" value="Genomic_DNA"/>
</dbReference>
<keyword evidence="2" id="KW-1185">Reference proteome</keyword>
<dbReference type="Proteomes" id="UP000199297">
    <property type="component" value="Unassembled WGS sequence"/>
</dbReference>
<evidence type="ECO:0000313" key="1">
    <source>
        <dbReference type="EMBL" id="SEL41846.1"/>
    </source>
</evidence>